<accession>A0A4R6BZY8</accession>
<comment type="caution">
    <text evidence="1">The sequence shown here is derived from an EMBL/GenBank/DDBJ whole genome shotgun (WGS) entry which is preliminary data.</text>
</comment>
<evidence type="ECO:0000313" key="1">
    <source>
        <dbReference type="EMBL" id="TDM14314.1"/>
    </source>
</evidence>
<dbReference type="Proteomes" id="UP000294843">
    <property type="component" value="Unassembled WGS sequence"/>
</dbReference>
<dbReference type="RefSeq" id="WP_133451501.1">
    <property type="nucleotide sequence ID" value="NZ_SCWF01000004.1"/>
</dbReference>
<evidence type="ECO:0000313" key="2">
    <source>
        <dbReference type="Proteomes" id="UP000294843"/>
    </source>
</evidence>
<organism evidence="1 2">
    <name type="scientific">Macrococcus bovicus</name>
    <dbReference type="NCBI Taxonomy" id="69968"/>
    <lineage>
        <taxon>Bacteria</taxon>
        <taxon>Bacillati</taxon>
        <taxon>Bacillota</taxon>
        <taxon>Bacilli</taxon>
        <taxon>Bacillales</taxon>
        <taxon>Staphylococcaceae</taxon>
        <taxon>Macrococcus</taxon>
    </lineage>
</organism>
<gene>
    <name evidence="1" type="ORF">ERX55_05065</name>
</gene>
<dbReference type="AlphaFoldDB" id="A0A4R6BZY8"/>
<sequence>MDKRGIGMLTEAQKMFRLNEVNRVIAAEVQLCADDYLDPDFVIAFQNMPDQDHEFFHDELENFSYLLDTYAGSDMAEHIGQGQQYILNTAEATTIYQQLVLGESEMNYDFIILESRRSDGVFHTLAIYRPKEQRLSIVKDSSYYQHLSEVYATGNKTFTIETISHMIGWEMVRRDIDLNIPLTYMPALQLEGTSKEMPRKQLAERIYQHLHSEAVVVKVMGEELLTVFVIKERAFDE</sequence>
<name>A0A4R6BZY8_9STAP</name>
<proteinExistence type="predicted"/>
<keyword evidence="2" id="KW-1185">Reference proteome</keyword>
<protein>
    <submittedName>
        <fullName evidence="1">Uncharacterized protein</fullName>
    </submittedName>
</protein>
<reference evidence="1 2" key="1">
    <citation type="submission" date="2019-01" db="EMBL/GenBank/DDBJ databases">
        <title>Draft genome sequences of the type strains of six Macrococcus species.</title>
        <authorList>
            <person name="Mazhar S."/>
            <person name="Altermann E."/>
            <person name="Hill C."/>
            <person name="Mcauliffe O."/>
        </authorList>
    </citation>
    <scope>NUCLEOTIDE SEQUENCE [LARGE SCALE GENOMIC DNA]</scope>
    <source>
        <strain evidence="1 2">ATCC 51825</strain>
    </source>
</reference>
<dbReference type="EMBL" id="SCWF01000004">
    <property type="protein sequence ID" value="TDM14314.1"/>
    <property type="molecule type" value="Genomic_DNA"/>
</dbReference>